<evidence type="ECO:0000256" key="3">
    <source>
        <dbReference type="ARBA" id="ARBA00038458"/>
    </source>
</evidence>
<dbReference type="InterPro" id="IPR029063">
    <property type="entry name" value="SAM-dependent_MTases_sf"/>
</dbReference>
<name>A0A167BYU8_9ASCO</name>
<dbReference type="KEGG" id="slb:AWJ20_3789"/>
<evidence type="ECO:0000313" key="6">
    <source>
        <dbReference type="Proteomes" id="UP000189580"/>
    </source>
</evidence>
<sequence>MLTQDLEPVDEDSLYDHVYELIVSRAGSSQSELGLGYVSRTDLVEISVGDQELEIKQSLSMLNSSQESSTTGAVIWKVSPLFADWLLTETSLFNKTIVNSSQTVVELGTGVAGIVAATLGQKVGRYIATDQEHILKLLSYNIENNTASSKISSKKRVKAAAVPSQISVCEYDWEHLETFGNFKDGIEGLGSNGTIIACDTIYNDYLIPHFVNALLTVAKTMGPEHNIIIAQQLRTHEILEASLSQLLEAGFNVWSVPDELLSKKLRNGFAVHYLQLPLEDKSF</sequence>
<gene>
    <name evidence="5" type="primary">RKM5</name>
    <name evidence="5" type="ORF">AWJ20_3789</name>
</gene>
<dbReference type="EMBL" id="CP014500">
    <property type="protein sequence ID" value="ANB10995.1"/>
    <property type="molecule type" value="Genomic_DNA"/>
</dbReference>
<keyword evidence="1" id="KW-0489">Methyltransferase</keyword>
<dbReference type="Gene3D" id="3.40.50.150">
    <property type="entry name" value="Vaccinia Virus protein VP39"/>
    <property type="match status" value="1"/>
</dbReference>
<dbReference type="OrthoDB" id="2529286at2759"/>
<dbReference type="GO" id="GO:0032259">
    <property type="term" value="P:methylation"/>
    <property type="evidence" value="ECO:0007669"/>
    <property type="project" value="UniProtKB-KW"/>
</dbReference>
<dbReference type="GO" id="GO:0005829">
    <property type="term" value="C:cytosol"/>
    <property type="evidence" value="ECO:0007669"/>
    <property type="project" value="TreeGrafter"/>
</dbReference>
<dbReference type="AlphaFoldDB" id="A0A167BYU8"/>
<evidence type="ECO:0000256" key="1">
    <source>
        <dbReference type="ARBA" id="ARBA00022603"/>
    </source>
</evidence>
<keyword evidence="1" id="KW-0808">Transferase</keyword>
<evidence type="ECO:0000256" key="2">
    <source>
        <dbReference type="ARBA" id="ARBA00022691"/>
    </source>
</evidence>
<dbReference type="RefSeq" id="XP_018733472.1">
    <property type="nucleotide sequence ID" value="XM_018880819.1"/>
</dbReference>
<evidence type="ECO:0000256" key="4">
    <source>
        <dbReference type="ARBA" id="ARBA00039932"/>
    </source>
</evidence>
<comment type="similarity">
    <text evidence="3">Belongs to the class I-like SAM-binding methyltransferase superfamily. RKM5 family.</text>
</comment>
<proteinExistence type="inferred from homology"/>
<dbReference type="PANTHER" id="PTHR14614:SF109">
    <property type="entry name" value="RIBOSOMAL LYSINE N-METHYLTRANSFERASE 5"/>
    <property type="match status" value="1"/>
</dbReference>
<keyword evidence="6" id="KW-1185">Reference proteome</keyword>
<organism evidence="5 6">
    <name type="scientific">Sugiyamaella lignohabitans</name>
    <dbReference type="NCBI Taxonomy" id="796027"/>
    <lineage>
        <taxon>Eukaryota</taxon>
        <taxon>Fungi</taxon>
        <taxon>Dikarya</taxon>
        <taxon>Ascomycota</taxon>
        <taxon>Saccharomycotina</taxon>
        <taxon>Dipodascomycetes</taxon>
        <taxon>Dipodascales</taxon>
        <taxon>Trichomonascaceae</taxon>
        <taxon>Sugiyamaella</taxon>
    </lineage>
</organism>
<dbReference type="Pfam" id="PF10294">
    <property type="entry name" value="Methyltransf_16"/>
    <property type="match status" value="1"/>
</dbReference>
<dbReference type="Proteomes" id="UP000189580">
    <property type="component" value="Chromosome c"/>
</dbReference>
<reference evidence="5 6" key="1">
    <citation type="submission" date="2016-02" db="EMBL/GenBank/DDBJ databases">
        <title>Complete genome sequence and transcriptome regulation of the pentose utilising yeast Sugiyamaella lignohabitans.</title>
        <authorList>
            <person name="Bellasio M."/>
            <person name="Peymann A."/>
            <person name="Valli M."/>
            <person name="Sipitzky M."/>
            <person name="Graf A."/>
            <person name="Sauer M."/>
            <person name="Marx H."/>
            <person name="Mattanovich D."/>
        </authorList>
    </citation>
    <scope>NUCLEOTIDE SEQUENCE [LARGE SCALE GENOMIC DNA]</scope>
    <source>
        <strain evidence="5 6">CBS 10342</strain>
    </source>
</reference>
<keyword evidence="2" id="KW-0949">S-adenosyl-L-methionine</keyword>
<dbReference type="GO" id="GO:0032991">
    <property type="term" value="C:protein-containing complex"/>
    <property type="evidence" value="ECO:0007669"/>
    <property type="project" value="TreeGrafter"/>
</dbReference>
<dbReference type="GO" id="GO:0008757">
    <property type="term" value="F:S-adenosylmethionine-dependent methyltransferase activity"/>
    <property type="evidence" value="ECO:0007669"/>
    <property type="project" value="UniProtKB-ARBA"/>
</dbReference>
<dbReference type="GeneID" id="30035848"/>
<evidence type="ECO:0000313" key="5">
    <source>
        <dbReference type="EMBL" id="ANB10995.1"/>
    </source>
</evidence>
<accession>A0A167BYU8</accession>
<dbReference type="InterPro" id="IPR019410">
    <property type="entry name" value="Methyltransf_16"/>
</dbReference>
<dbReference type="PANTHER" id="PTHR14614">
    <property type="entry name" value="HEPATOCELLULAR CARCINOMA-ASSOCIATED ANTIGEN"/>
    <property type="match status" value="1"/>
</dbReference>
<protein>
    <recommendedName>
        <fullName evidence="4">Ribosomal lysine N-methyltransferase 5</fullName>
    </recommendedName>
</protein>